<comment type="pathway">
    <text evidence="3">Secondary metabolite biosynthesis; terpenoid biosynthesis.</text>
</comment>
<protein>
    <submittedName>
        <fullName evidence="15">Cytochrome P450</fullName>
    </submittedName>
</protein>
<keyword evidence="10 13" id="KW-0408">Iron</keyword>
<dbReference type="PANTHER" id="PTHR24305">
    <property type="entry name" value="CYTOCHROME P450"/>
    <property type="match status" value="1"/>
</dbReference>
<keyword evidence="12" id="KW-0472">Membrane</keyword>
<keyword evidence="11 14" id="KW-0503">Monooxygenase</keyword>
<accession>A0A8H6YJL7</accession>
<dbReference type="InterPro" id="IPR001128">
    <property type="entry name" value="Cyt_P450"/>
</dbReference>
<dbReference type="InterPro" id="IPR036396">
    <property type="entry name" value="Cyt_P450_sf"/>
</dbReference>
<comment type="similarity">
    <text evidence="4 14">Belongs to the cytochrome P450 family.</text>
</comment>
<dbReference type="GO" id="GO:0020037">
    <property type="term" value="F:heme binding"/>
    <property type="evidence" value="ECO:0007669"/>
    <property type="project" value="InterPro"/>
</dbReference>
<dbReference type="PRINTS" id="PR00463">
    <property type="entry name" value="EP450I"/>
</dbReference>
<keyword evidence="16" id="KW-1185">Reference proteome</keyword>
<dbReference type="PRINTS" id="PR00385">
    <property type="entry name" value="P450"/>
</dbReference>
<organism evidence="15 16">
    <name type="scientific">Mycena venus</name>
    <dbReference type="NCBI Taxonomy" id="2733690"/>
    <lineage>
        <taxon>Eukaryota</taxon>
        <taxon>Fungi</taxon>
        <taxon>Dikarya</taxon>
        <taxon>Basidiomycota</taxon>
        <taxon>Agaricomycotina</taxon>
        <taxon>Agaricomycetes</taxon>
        <taxon>Agaricomycetidae</taxon>
        <taxon>Agaricales</taxon>
        <taxon>Marasmiineae</taxon>
        <taxon>Mycenaceae</taxon>
        <taxon>Mycena</taxon>
    </lineage>
</organism>
<gene>
    <name evidence="15" type="ORF">MVEN_00748100</name>
</gene>
<sequence>MSRVLLAAFAVWLAKVIIEKSLSFRSAACAFGASPFAGVLWLHPFRTPALVGGRWFPFQSQIGSWYSKFSPYAKHGSTALGSVLLWGSVPTIWLADAEGIKTVAGEATVFQKDVEAYEALSFYGDSVIGVEGADWRRHRKVAKPAFNDAGNAFVWMETVRVVNEWFAELDATQAKQGNKIIAFNLMKDLPQVSLLVIASAGFGRRTSWQENASAVTPGHLMPFGPAVFAAVDHLFTKVLTPEWLYALCERTYIPIIGRIVRDTKYAYEALRLHMLDLVSLSRAWVVEGKVAKMDAGLLRNLVEANMATQNDEDAATAEGLTDDELLSNMFTFLLAGHETTAHSMSFAIALLALYPDVQRKIYEEALMLWPDGAPTTASTSSYKESMPKLPYTLAAFHETIRLFPPVIRLSKLVYADATIKAHRFTIDNQSKIDNIQEIHVPIKSGSMVLIDILGLHMNPMYWGPDVASFKPERFVDTESYRWPRDAFAAFSAGPRNCIGQRFALIESVCVLASLVRSYEISIPENLRAKSFEEQKRSILSWIPRATITPTNCVVNLRRRL</sequence>
<name>A0A8H6YJL7_9AGAR</name>
<evidence type="ECO:0000256" key="3">
    <source>
        <dbReference type="ARBA" id="ARBA00004721"/>
    </source>
</evidence>
<evidence type="ECO:0000256" key="8">
    <source>
        <dbReference type="ARBA" id="ARBA00022989"/>
    </source>
</evidence>
<evidence type="ECO:0000313" key="15">
    <source>
        <dbReference type="EMBL" id="KAF7360194.1"/>
    </source>
</evidence>
<evidence type="ECO:0000256" key="10">
    <source>
        <dbReference type="ARBA" id="ARBA00023004"/>
    </source>
</evidence>
<evidence type="ECO:0000256" key="7">
    <source>
        <dbReference type="ARBA" id="ARBA00022723"/>
    </source>
</evidence>
<comment type="cofactor">
    <cofactor evidence="1 13">
        <name>heme</name>
        <dbReference type="ChEBI" id="CHEBI:30413"/>
    </cofactor>
</comment>
<keyword evidence="5 13" id="KW-0349">Heme</keyword>
<comment type="caution">
    <text evidence="15">The sequence shown here is derived from an EMBL/GenBank/DDBJ whole genome shotgun (WGS) entry which is preliminary data.</text>
</comment>
<dbReference type="GO" id="GO:0016020">
    <property type="term" value="C:membrane"/>
    <property type="evidence" value="ECO:0007669"/>
    <property type="project" value="UniProtKB-SubCell"/>
</dbReference>
<evidence type="ECO:0000256" key="4">
    <source>
        <dbReference type="ARBA" id="ARBA00010617"/>
    </source>
</evidence>
<comment type="subcellular location">
    <subcellularLocation>
        <location evidence="2">Membrane</location>
    </subcellularLocation>
</comment>
<dbReference type="EMBL" id="JACAZI010000005">
    <property type="protein sequence ID" value="KAF7360194.1"/>
    <property type="molecule type" value="Genomic_DNA"/>
</dbReference>
<evidence type="ECO:0000256" key="6">
    <source>
        <dbReference type="ARBA" id="ARBA00022692"/>
    </source>
</evidence>
<dbReference type="SUPFAM" id="SSF48264">
    <property type="entry name" value="Cytochrome P450"/>
    <property type="match status" value="1"/>
</dbReference>
<dbReference type="InterPro" id="IPR050121">
    <property type="entry name" value="Cytochrome_P450_monoxygenase"/>
</dbReference>
<keyword evidence="9 14" id="KW-0560">Oxidoreductase</keyword>
<evidence type="ECO:0000256" key="12">
    <source>
        <dbReference type="ARBA" id="ARBA00023136"/>
    </source>
</evidence>
<dbReference type="Gene3D" id="1.10.630.10">
    <property type="entry name" value="Cytochrome P450"/>
    <property type="match status" value="1"/>
</dbReference>
<dbReference type="Proteomes" id="UP000620124">
    <property type="component" value="Unassembled WGS sequence"/>
</dbReference>
<dbReference type="GO" id="GO:0005506">
    <property type="term" value="F:iron ion binding"/>
    <property type="evidence" value="ECO:0007669"/>
    <property type="project" value="InterPro"/>
</dbReference>
<evidence type="ECO:0000256" key="2">
    <source>
        <dbReference type="ARBA" id="ARBA00004370"/>
    </source>
</evidence>
<dbReference type="OrthoDB" id="1470350at2759"/>
<evidence type="ECO:0000256" key="5">
    <source>
        <dbReference type="ARBA" id="ARBA00022617"/>
    </source>
</evidence>
<dbReference type="InterPro" id="IPR002401">
    <property type="entry name" value="Cyt_P450_E_grp-I"/>
</dbReference>
<dbReference type="PANTHER" id="PTHR24305:SF166">
    <property type="entry name" value="CYTOCHROME P450 12A4, MITOCHONDRIAL-RELATED"/>
    <property type="match status" value="1"/>
</dbReference>
<evidence type="ECO:0000256" key="1">
    <source>
        <dbReference type="ARBA" id="ARBA00001971"/>
    </source>
</evidence>
<evidence type="ECO:0000256" key="13">
    <source>
        <dbReference type="PIRSR" id="PIRSR602401-1"/>
    </source>
</evidence>
<dbReference type="AlphaFoldDB" id="A0A8H6YJL7"/>
<feature type="binding site" description="axial binding residue" evidence="13">
    <location>
        <position position="497"/>
    </location>
    <ligand>
        <name>heme</name>
        <dbReference type="ChEBI" id="CHEBI:30413"/>
    </ligand>
    <ligandPart>
        <name>Fe</name>
        <dbReference type="ChEBI" id="CHEBI:18248"/>
    </ligandPart>
</feature>
<evidence type="ECO:0000256" key="11">
    <source>
        <dbReference type="ARBA" id="ARBA00023033"/>
    </source>
</evidence>
<reference evidence="15" key="1">
    <citation type="submission" date="2020-05" db="EMBL/GenBank/DDBJ databases">
        <title>Mycena genomes resolve the evolution of fungal bioluminescence.</title>
        <authorList>
            <person name="Tsai I.J."/>
        </authorList>
    </citation>
    <scope>NUCLEOTIDE SEQUENCE</scope>
    <source>
        <strain evidence="15">CCC161011</strain>
    </source>
</reference>
<dbReference type="GO" id="GO:0004497">
    <property type="term" value="F:monooxygenase activity"/>
    <property type="evidence" value="ECO:0007669"/>
    <property type="project" value="UniProtKB-KW"/>
</dbReference>
<evidence type="ECO:0000256" key="9">
    <source>
        <dbReference type="ARBA" id="ARBA00023002"/>
    </source>
</evidence>
<evidence type="ECO:0000313" key="16">
    <source>
        <dbReference type="Proteomes" id="UP000620124"/>
    </source>
</evidence>
<evidence type="ECO:0000256" key="14">
    <source>
        <dbReference type="RuleBase" id="RU000461"/>
    </source>
</evidence>
<keyword evidence="8" id="KW-1133">Transmembrane helix</keyword>
<keyword evidence="7 13" id="KW-0479">Metal-binding</keyword>
<proteinExistence type="inferred from homology"/>
<dbReference type="InterPro" id="IPR017972">
    <property type="entry name" value="Cyt_P450_CS"/>
</dbReference>
<dbReference type="PROSITE" id="PS00086">
    <property type="entry name" value="CYTOCHROME_P450"/>
    <property type="match status" value="1"/>
</dbReference>
<keyword evidence="6" id="KW-0812">Transmembrane</keyword>
<dbReference type="GO" id="GO:0016705">
    <property type="term" value="F:oxidoreductase activity, acting on paired donors, with incorporation or reduction of molecular oxygen"/>
    <property type="evidence" value="ECO:0007669"/>
    <property type="project" value="InterPro"/>
</dbReference>
<dbReference type="Pfam" id="PF00067">
    <property type="entry name" value="p450"/>
    <property type="match status" value="1"/>
</dbReference>